<name>R0H1U8_9BRAS</name>
<sequence length="186" mass="21661">MEDCIRKLALWHTRTFKPVMTHDELEPIMSTMGFIPHQATGGFKEYSFLSSPTDHPRPRLPYPHIDGLHISTYQSFLHALAFFLHVSDLFHVRGMPLQRVKDKNRKWRRMEDDETVFVYRDGTLEKSSHGLSREESYPHIPSLINLTYKNPPMRMPLSPHQTAFYDALAFFNFSMSLISSMSGTPF</sequence>
<keyword evidence="2" id="KW-1185">Reference proteome</keyword>
<organism evidence="1 2">
    <name type="scientific">Capsella rubella</name>
    <dbReference type="NCBI Taxonomy" id="81985"/>
    <lineage>
        <taxon>Eukaryota</taxon>
        <taxon>Viridiplantae</taxon>
        <taxon>Streptophyta</taxon>
        <taxon>Embryophyta</taxon>
        <taxon>Tracheophyta</taxon>
        <taxon>Spermatophyta</taxon>
        <taxon>Magnoliopsida</taxon>
        <taxon>eudicotyledons</taxon>
        <taxon>Gunneridae</taxon>
        <taxon>Pentapetalae</taxon>
        <taxon>rosids</taxon>
        <taxon>malvids</taxon>
        <taxon>Brassicales</taxon>
        <taxon>Brassicaceae</taxon>
        <taxon>Camelineae</taxon>
        <taxon>Capsella</taxon>
    </lineage>
</organism>
<protein>
    <submittedName>
        <fullName evidence="1">Uncharacterized protein</fullName>
    </submittedName>
</protein>
<accession>R0H1U8</accession>
<reference evidence="2" key="1">
    <citation type="journal article" date="2013" name="Nat. Genet.">
        <title>The Capsella rubella genome and the genomic consequences of rapid mating system evolution.</title>
        <authorList>
            <person name="Slotte T."/>
            <person name="Hazzouri K.M."/>
            <person name="Agren J.A."/>
            <person name="Koenig D."/>
            <person name="Maumus F."/>
            <person name="Guo Y.L."/>
            <person name="Steige K."/>
            <person name="Platts A.E."/>
            <person name="Escobar J.S."/>
            <person name="Newman L.K."/>
            <person name="Wang W."/>
            <person name="Mandakova T."/>
            <person name="Vello E."/>
            <person name="Smith L.M."/>
            <person name="Henz S.R."/>
            <person name="Steffen J."/>
            <person name="Takuno S."/>
            <person name="Brandvain Y."/>
            <person name="Coop G."/>
            <person name="Andolfatto P."/>
            <person name="Hu T.T."/>
            <person name="Blanchette M."/>
            <person name="Clark R.M."/>
            <person name="Quesneville H."/>
            <person name="Nordborg M."/>
            <person name="Gaut B.S."/>
            <person name="Lysak M.A."/>
            <person name="Jenkins J."/>
            <person name="Grimwood J."/>
            <person name="Chapman J."/>
            <person name="Prochnik S."/>
            <person name="Shu S."/>
            <person name="Rokhsar D."/>
            <person name="Schmutz J."/>
            <person name="Weigel D."/>
            <person name="Wright S.I."/>
        </authorList>
    </citation>
    <scope>NUCLEOTIDE SEQUENCE [LARGE SCALE GENOMIC DNA]</scope>
    <source>
        <strain evidence="2">cv. Monte Gargano</strain>
    </source>
</reference>
<dbReference type="STRING" id="81985.R0H1U8"/>
<dbReference type="Proteomes" id="UP000029121">
    <property type="component" value="Unassembled WGS sequence"/>
</dbReference>
<evidence type="ECO:0000313" key="2">
    <source>
        <dbReference type="Proteomes" id="UP000029121"/>
    </source>
</evidence>
<gene>
    <name evidence="1" type="ORF">CARUB_v10007188mg</name>
</gene>
<dbReference type="eggNOG" id="ENOG502RZPM">
    <property type="taxonomic scope" value="Eukaryota"/>
</dbReference>
<evidence type="ECO:0000313" key="1">
    <source>
        <dbReference type="EMBL" id="EOA18615.1"/>
    </source>
</evidence>
<proteinExistence type="predicted"/>
<dbReference type="EMBL" id="KB870811">
    <property type="protein sequence ID" value="EOA18615.1"/>
    <property type="molecule type" value="Genomic_DNA"/>
</dbReference>
<dbReference type="AlphaFoldDB" id="R0H1U8"/>